<evidence type="ECO:0000313" key="2">
    <source>
        <dbReference type="EMBL" id="SFE85674.1"/>
    </source>
</evidence>
<keyword evidence="1" id="KW-1133">Transmembrane helix</keyword>
<dbReference type="EMBL" id="FONL01000026">
    <property type="protein sequence ID" value="SFE85674.1"/>
    <property type="molecule type" value="Genomic_DNA"/>
</dbReference>
<gene>
    <name evidence="2" type="ORF">SAMN05216245_12613</name>
</gene>
<evidence type="ECO:0000313" key="3">
    <source>
        <dbReference type="Proteomes" id="UP000198896"/>
    </source>
</evidence>
<proteinExistence type="predicted"/>
<sequence length="317" mass="35206">MRCFISGNAFRNTTGGTEKKQGFILLPLLLFLMICSSVVLYYGRSVYQESEAAREHLRRKQLETIAQSFILTAIQQEKDTEIASAAYSLHPLWPGNNEVQVYVSVNRVEDLGLRFLKVNVSDSDRVDFSLRQCSMFFPVSLLQQFAESPLIITGSTRQEKSEKKDKDTITGKSYGAAFPQFSVEEIAGWASTDFPSALELQRDGLSGWIYLCRNKIELPKGLKVNGDGILAFADDVTIDDNTVLTGRIVVLAERNLRIGNHVRLNKALLLCRGKLTIGTDSIINGAVMAQQGAVVDENALITGDREVLEPFNSIISY</sequence>
<dbReference type="InterPro" id="IPR011004">
    <property type="entry name" value="Trimer_LpxA-like_sf"/>
</dbReference>
<protein>
    <submittedName>
        <fullName evidence="2">Uncharacterized protein</fullName>
    </submittedName>
</protein>
<keyword evidence="1" id="KW-0812">Transmembrane</keyword>
<organism evidence="2 3">
    <name type="scientific">Succiniclasticum ruminis DSM 9236</name>
    <dbReference type="NCBI Taxonomy" id="1123323"/>
    <lineage>
        <taxon>Bacteria</taxon>
        <taxon>Bacillati</taxon>
        <taxon>Bacillota</taxon>
        <taxon>Negativicutes</taxon>
        <taxon>Acidaminococcales</taxon>
        <taxon>Acidaminococcaceae</taxon>
        <taxon>Succiniclasticum</taxon>
    </lineage>
</organism>
<accession>A0A1I2DYE5</accession>
<keyword evidence="1" id="KW-0472">Membrane</keyword>
<name>A0A1I2DYE5_9FIRM</name>
<dbReference type="AlphaFoldDB" id="A0A1I2DYE5"/>
<keyword evidence="3" id="KW-1185">Reference proteome</keyword>
<evidence type="ECO:0000256" key="1">
    <source>
        <dbReference type="SAM" id="Phobius"/>
    </source>
</evidence>
<dbReference type="SUPFAM" id="SSF51161">
    <property type="entry name" value="Trimeric LpxA-like enzymes"/>
    <property type="match status" value="1"/>
</dbReference>
<dbReference type="STRING" id="1123323.SAMN05216245_12613"/>
<feature type="transmembrane region" description="Helical" evidence="1">
    <location>
        <begin position="21"/>
        <end position="42"/>
    </location>
</feature>
<reference evidence="2 3" key="1">
    <citation type="submission" date="2016-10" db="EMBL/GenBank/DDBJ databases">
        <authorList>
            <person name="de Groot N.N."/>
        </authorList>
    </citation>
    <scope>NUCLEOTIDE SEQUENCE [LARGE SCALE GENOMIC DNA]</scope>
    <source>
        <strain evidence="2 3">DSM 9236</strain>
    </source>
</reference>
<dbReference type="Proteomes" id="UP000198896">
    <property type="component" value="Unassembled WGS sequence"/>
</dbReference>